<evidence type="ECO:0000256" key="2">
    <source>
        <dbReference type="SAM" id="Phobius"/>
    </source>
</evidence>
<dbReference type="PANTHER" id="PTHR47380">
    <property type="entry name" value="OS02G0533000 PROTEIN"/>
    <property type="match status" value="1"/>
</dbReference>
<reference evidence="3" key="1">
    <citation type="submission" date="2021-01" db="EMBL/GenBank/DDBJ databases">
        <authorList>
            <person name="Corre E."/>
            <person name="Pelletier E."/>
            <person name="Niang G."/>
            <person name="Scheremetjew M."/>
            <person name="Finn R."/>
            <person name="Kale V."/>
            <person name="Holt S."/>
            <person name="Cochrane G."/>
            <person name="Meng A."/>
            <person name="Brown T."/>
            <person name="Cohen L."/>
        </authorList>
    </citation>
    <scope>NUCLEOTIDE SEQUENCE</scope>
    <source>
        <strain evidence="3">10249 10 AB</strain>
    </source>
</reference>
<feature type="region of interest" description="Disordered" evidence="1">
    <location>
        <begin position="58"/>
        <end position="79"/>
    </location>
</feature>
<feature type="transmembrane region" description="Helical" evidence="2">
    <location>
        <begin position="476"/>
        <end position="496"/>
    </location>
</feature>
<dbReference type="EMBL" id="HBIX01022669">
    <property type="protein sequence ID" value="CAE0723036.1"/>
    <property type="molecule type" value="Transcribed_RNA"/>
</dbReference>
<keyword evidence="2" id="KW-1133">Transmembrane helix</keyword>
<proteinExistence type="predicted"/>
<sequence>MKRSAVRSKRASLVSQTVAKICILCCLATAITIPATAFVVVSPTSDVLVNRVPTSPTPTFLSPPQQWSPTATTTSTPTATTIPPYSSSQLFSSSMTSSLNEKVMEKLPSKKVVDAVIESKTQSIVASDVATRAGVSLSQARKDLTTLASLSRGDISVSRDGELIYEFPSDLNGVLSSNSAKYKARQSFEKAWPSVFWGLRVTFGVALVASVVLVFSAIVVLQSSSSSDDNRRDDRRGGGMSFGGGFGGGFWGPSPFDFFYYRPYGSYGYYGQTIDDGVVRDPEDMGFLESVFSYVFGDGNPNAGLEEKRLSLAAQVIRDNKGAVTAEQLAPYCDAPDVSDSSSPSSFVDESFVLPIVSQLDGEPRVTEEGDIIYVFPDLQVSASSSNILPQVSESAMILKRAGLRPDASSREIQNLLRMNGISMQGARDKTDLMEILEGVLPEATPEEEAEVALMDPSLLQEREYKFSLASGTNKFFAGALGIANLGGVLYLGKLFSQYKLYGVNLPGFLGLAQTLYPGLVVYAILFNLIPVARNFWNRKKNAEIQGRNKARKKWRELARSKGSNVLRKLKAAAKFATNRKILKGDDSLYDTKESASSLQSKKDQMDLDAFDSLLNDDKNTFQ</sequence>
<dbReference type="PANTHER" id="PTHR47380:SF4">
    <property type="entry name" value="OS02G0533000 PROTEIN"/>
    <property type="match status" value="1"/>
</dbReference>
<feature type="transmembrane region" description="Helical" evidence="2">
    <location>
        <begin position="197"/>
        <end position="221"/>
    </location>
</feature>
<protein>
    <submittedName>
        <fullName evidence="3">Uncharacterized protein</fullName>
    </submittedName>
</protein>
<dbReference type="InterPro" id="IPR044200">
    <property type="entry name" value="At5g03900-like"/>
</dbReference>
<keyword evidence="2" id="KW-0812">Transmembrane</keyword>
<organism evidence="3">
    <name type="scientific">Pseudo-nitzschia australis</name>
    <dbReference type="NCBI Taxonomy" id="44445"/>
    <lineage>
        <taxon>Eukaryota</taxon>
        <taxon>Sar</taxon>
        <taxon>Stramenopiles</taxon>
        <taxon>Ochrophyta</taxon>
        <taxon>Bacillariophyta</taxon>
        <taxon>Bacillariophyceae</taxon>
        <taxon>Bacillariophycidae</taxon>
        <taxon>Bacillariales</taxon>
        <taxon>Bacillariaceae</taxon>
        <taxon>Pseudo-nitzschia</taxon>
    </lineage>
</organism>
<feature type="transmembrane region" description="Helical" evidence="2">
    <location>
        <begin position="516"/>
        <end position="537"/>
    </location>
</feature>
<accession>A0A7S4EMF0</accession>
<evidence type="ECO:0000313" key="3">
    <source>
        <dbReference type="EMBL" id="CAE0723036.1"/>
    </source>
</evidence>
<name>A0A7S4EMF0_9STRA</name>
<dbReference type="AlphaFoldDB" id="A0A7S4EMF0"/>
<evidence type="ECO:0000256" key="1">
    <source>
        <dbReference type="SAM" id="MobiDB-lite"/>
    </source>
</evidence>
<keyword evidence="2" id="KW-0472">Membrane</keyword>
<feature type="transmembrane region" description="Helical" evidence="2">
    <location>
        <begin position="21"/>
        <end position="41"/>
    </location>
</feature>
<gene>
    <name evidence="3" type="ORF">PAUS00366_LOCUS15792</name>
</gene>